<comment type="caution">
    <text evidence="2">The sequence shown here is derived from an EMBL/GenBank/DDBJ whole genome shotgun (WGS) entry which is preliminary data.</text>
</comment>
<evidence type="ECO:0000313" key="3">
    <source>
        <dbReference type="Proteomes" id="UP000555411"/>
    </source>
</evidence>
<feature type="transmembrane region" description="Helical" evidence="1">
    <location>
        <begin position="36"/>
        <end position="54"/>
    </location>
</feature>
<reference evidence="2 3" key="1">
    <citation type="journal article" date="2017" name="Int. J. Syst. Evol. Microbiol.">
        <title>Gemmobacter straminiformis sp. nov., isolated from an artificial fountain.</title>
        <authorList>
            <person name="Kang J.Y."/>
            <person name="Kim M.J."/>
            <person name="Chun J."/>
            <person name="Son K.P."/>
            <person name="Jahng K.Y."/>
        </authorList>
    </citation>
    <scope>NUCLEOTIDE SEQUENCE [LARGE SCALE GENOMIC DNA]</scope>
    <source>
        <strain evidence="2 3">CAM-8</strain>
    </source>
</reference>
<keyword evidence="1" id="KW-1133">Transmembrane helix</keyword>
<feature type="transmembrane region" description="Helical" evidence="1">
    <location>
        <begin position="60"/>
        <end position="77"/>
    </location>
</feature>
<accession>A0A842ID96</accession>
<organism evidence="2 3">
    <name type="scientific">Paragemmobacter straminiformis</name>
    <dbReference type="NCBI Taxonomy" id="2045119"/>
    <lineage>
        <taxon>Bacteria</taxon>
        <taxon>Pseudomonadati</taxon>
        <taxon>Pseudomonadota</taxon>
        <taxon>Alphaproteobacteria</taxon>
        <taxon>Rhodobacterales</taxon>
        <taxon>Paracoccaceae</taxon>
        <taxon>Paragemmobacter</taxon>
    </lineage>
</organism>
<dbReference type="RefSeq" id="WP_185798664.1">
    <property type="nucleotide sequence ID" value="NZ_JACLQD010000005.1"/>
</dbReference>
<sequence>MKIAPDSILGGETPLAAGEVLLAEFRPDPAAYWRGHGILALLGGIAAGLVLVVLGNPHPWVGPVAAALAIGLRAAYLRSEALGQRWRLTDRRLLGPGLRDIAREDIVAARPFLGDVQLVTRQGDKHLMKYIGNAPAVIAALGTGRRA</sequence>
<evidence type="ECO:0000313" key="2">
    <source>
        <dbReference type="EMBL" id="MBC2837044.1"/>
    </source>
</evidence>
<protein>
    <submittedName>
        <fullName evidence="2">Uncharacterized protein</fullName>
    </submittedName>
</protein>
<evidence type="ECO:0000256" key="1">
    <source>
        <dbReference type="SAM" id="Phobius"/>
    </source>
</evidence>
<name>A0A842ID96_9RHOB</name>
<keyword evidence="1" id="KW-0472">Membrane</keyword>
<dbReference type="AlphaFoldDB" id="A0A842ID96"/>
<proteinExistence type="predicted"/>
<keyword evidence="1" id="KW-0812">Transmembrane</keyword>
<dbReference type="Proteomes" id="UP000555411">
    <property type="component" value="Unassembled WGS sequence"/>
</dbReference>
<dbReference type="EMBL" id="JACLQD010000005">
    <property type="protein sequence ID" value="MBC2837044.1"/>
    <property type="molecule type" value="Genomic_DNA"/>
</dbReference>
<keyword evidence="3" id="KW-1185">Reference proteome</keyword>
<gene>
    <name evidence="2" type="ORF">H7F16_16115</name>
</gene>